<gene>
    <name evidence="3" type="ORF">JM93_01039</name>
</gene>
<name>A0A562T9U9_9HYPH</name>
<reference evidence="3 4" key="1">
    <citation type="submission" date="2019-07" db="EMBL/GenBank/DDBJ databases">
        <title>Genomic Encyclopedia of Archaeal and Bacterial Type Strains, Phase II (KMG-II): from individual species to whole genera.</title>
        <authorList>
            <person name="Goeker M."/>
        </authorList>
    </citation>
    <scope>NUCLEOTIDE SEQUENCE [LARGE SCALE GENOMIC DNA]</scope>
    <source>
        <strain evidence="3 4">ATCC BAA-252</strain>
    </source>
</reference>
<accession>A0A562T9U9</accession>
<evidence type="ECO:0000256" key="2">
    <source>
        <dbReference type="SAM" id="Phobius"/>
    </source>
</evidence>
<evidence type="ECO:0000313" key="4">
    <source>
        <dbReference type="Proteomes" id="UP000320593"/>
    </source>
</evidence>
<feature type="region of interest" description="Disordered" evidence="1">
    <location>
        <begin position="275"/>
        <end position="310"/>
    </location>
</feature>
<dbReference type="Proteomes" id="UP000320593">
    <property type="component" value="Unassembled WGS sequence"/>
</dbReference>
<feature type="compositionally biased region" description="Acidic residues" evidence="1">
    <location>
        <begin position="149"/>
        <end position="158"/>
    </location>
</feature>
<evidence type="ECO:0000256" key="1">
    <source>
        <dbReference type="SAM" id="MobiDB-lite"/>
    </source>
</evidence>
<feature type="compositionally biased region" description="Low complexity" evidence="1">
    <location>
        <begin position="207"/>
        <end position="216"/>
    </location>
</feature>
<sequence length="429" mass="45960">MALLDVPDPRPAHEQNGSSWLFGAGLAVSVLLHAIVALAIAVDVEAYRPEPSQEPVSVELVPPEALQDVPEPPEDIPQPEPEVEEESAPEPVPEPEPEPEPEPAPQSEAPEEEPAEQLAGIPVLQEVDEYGDVDSSPDLSAEQELQETPQEESAEDAVEQPADAPVSDETVEAPVETAQDPAVEDALEPVLEEGGEDLVKEDGDVVADAPETPATETAEEFAEQPLDDPADVPAEDAEAPVSDVIADENASPEPDPELADEGAVVVEDFGTVGPIVTSAAPSPKPPAPVRRRAANSAASSAASNPAPIGNLTTARTLFSAELSNDARARRQMAGIPRDQRANMLCMTELQGQLRNELPPMPPEYLPTFRLGAGTVIQPNQAAFRSRGLWYNVAFRCELDDRITRVIRFQYKVGGVVPRDQWRARGFPTF</sequence>
<dbReference type="RefSeq" id="WP_145341107.1">
    <property type="nucleotide sequence ID" value="NZ_SMLY01000086.1"/>
</dbReference>
<keyword evidence="2" id="KW-0472">Membrane</keyword>
<feature type="compositionally biased region" description="Acidic residues" evidence="1">
    <location>
        <begin position="182"/>
        <end position="196"/>
    </location>
</feature>
<keyword evidence="4" id="KW-1185">Reference proteome</keyword>
<dbReference type="OrthoDB" id="9804158at2"/>
<organism evidence="3 4">
    <name type="scientific">Roseibium hamelinense</name>
    <dbReference type="NCBI Taxonomy" id="150831"/>
    <lineage>
        <taxon>Bacteria</taxon>
        <taxon>Pseudomonadati</taxon>
        <taxon>Pseudomonadota</taxon>
        <taxon>Alphaproteobacteria</taxon>
        <taxon>Hyphomicrobiales</taxon>
        <taxon>Stappiaceae</taxon>
        <taxon>Roseibium</taxon>
    </lineage>
</organism>
<dbReference type="EMBL" id="VLLF01000002">
    <property type="protein sequence ID" value="TWI90063.1"/>
    <property type="molecule type" value="Genomic_DNA"/>
</dbReference>
<dbReference type="InterPro" id="IPR009273">
    <property type="entry name" value="DUF930"/>
</dbReference>
<feature type="compositionally biased region" description="Acidic residues" evidence="1">
    <location>
        <begin position="217"/>
        <end position="238"/>
    </location>
</feature>
<dbReference type="Pfam" id="PF06059">
    <property type="entry name" value="DUF930"/>
    <property type="match status" value="1"/>
</dbReference>
<dbReference type="AlphaFoldDB" id="A0A562T9U9"/>
<proteinExistence type="predicted"/>
<feature type="transmembrane region" description="Helical" evidence="2">
    <location>
        <begin position="20"/>
        <end position="42"/>
    </location>
</feature>
<keyword evidence="2" id="KW-1133">Transmembrane helix</keyword>
<protein>
    <submittedName>
        <fullName evidence="3">Uncharacterized protein DUF930</fullName>
    </submittedName>
</protein>
<comment type="caution">
    <text evidence="3">The sequence shown here is derived from an EMBL/GenBank/DDBJ whole genome shotgun (WGS) entry which is preliminary data.</text>
</comment>
<feature type="compositionally biased region" description="Low complexity" evidence="1">
    <location>
        <begin position="294"/>
        <end position="307"/>
    </location>
</feature>
<feature type="compositionally biased region" description="Acidic residues" evidence="1">
    <location>
        <begin position="81"/>
        <end position="101"/>
    </location>
</feature>
<keyword evidence="2" id="KW-0812">Transmembrane</keyword>
<feature type="region of interest" description="Disordered" evidence="1">
    <location>
        <begin position="49"/>
        <end position="259"/>
    </location>
</feature>
<evidence type="ECO:0000313" key="3">
    <source>
        <dbReference type="EMBL" id="TWI90063.1"/>
    </source>
</evidence>